<dbReference type="InterPro" id="IPR011009">
    <property type="entry name" value="Kinase-like_dom_sf"/>
</dbReference>
<keyword evidence="4" id="KW-0677">Repeat</keyword>
<reference evidence="14" key="1">
    <citation type="journal article" date="2020" name="J. Eukaryot. Microbiol.">
        <title>De novo Sequencing, Assembly and Annotation of the Transcriptome for the Free-Living Testate Amoeba Arcella intermedia.</title>
        <authorList>
            <person name="Ribeiro G.M."/>
            <person name="Porfirio-Sousa A.L."/>
            <person name="Maurer-Alcala X.X."/>
            <person name="Katz L.A."/>
            <person name="Lahr D.J.G."/>
        </authorList>
    </citation>
    <scope>NUCLEOTIDE SEQUENCE</scope>
</reference>
<dbReference type="InterPro" id="IPR003152">
    <property type="entry name" value="FATC_dom"/>
</dbReference>
<dbReference type="GO" id="GO:0005737">
    <property type="term" value="C:cytoplasm"/>
    <property type="evidence" value="ECO:0007669"/>
    <property type="project" value="TreeGrafter"/>
</dbReference>
<dbReference type="Gene3D" id="3.30.1010.10">
    <property type="entry name" value="Phosphatidylinositol 3-kinase Catalytic Subunit, Chain A, domain 4"/>
    <property type="match status" value="1"/>
</dbReference>
<comment type="similarity">
    <text evidence="1 10">Belongs to the PI3/PI4-kinase family.</text>
</comment>
<evidence type="ECO:0000259" key="11">
    <source>
        <dbReference type="PROSITE" id="PS50290"/>
    </source>
</evidence>
<dbReference type="EC" id="2.7.11.1" evidence="10"/>
<keyword evidence="7 10" id="KW-0067">ATP-binding</keyword>
<feature type="domain" description="FATC" evidence="13">
    <location>
        <begin position="1688"/>
        <end position="1720"/>
    </location>
</feature>
<dbReference type="InterPro" id="IPR018936">
    <property type="entry name" value="PI3/4_kinase_CS"/>
</dbReference>
<organism evidence="14">
    <name type="scientific">Arcella intermedia</name>
    <dbReference type="NCBI Taxonomy" id="1963864"/>
    <lineage>
        <taxon>Eukaryota</taxon>
        <taxon>Amoebozoa</taxon>
        <taxon>Tubulinea</taxon>
        <taxon>Elardia</taxon>
        <taxon>Arcellinida</taxon>
        <taxon>Sphaerothecina</taxon>
        <taxon>Arcellidae</taxon>
        <taxon>Arcella</taxon>
    </lineage>
</organism>
<dbReference type="GO" id="GO:0031932">
    <property type="term" value="C:TORC2 complex"/>
    <property type="evidence" value="ECO:0007669"/>
    <property type="project" value="TreeGrafter"/>
</dbReference>
<dbReference type="Pfam" id="PF08771">
    <property type="entry name" value="FRB_dom"/>
    <property type="match status" value="1"/>
</dbReference>
<evidence type="ECO:0000256" key="6">
    <source>
        <dbReference type="ARBA" id="ARBA00022777"/>
    </source>
</evidence>
<dbReference type="SUPFAM" id="SSF47212">
    <property type="entry name" value="FKBP12-rapamycin-binding domain of FKBP-rapamycin-associated protein (FRAP)"/>
    <property type="match status" value="1"/>
</dbReference>
<dbReference type="PROSITE" id="PS51189">
    <property type="entry name" value="FAT"/>
    <property type="match status" value="1"/>
</dbReference>
<evidence type="ECO:0000313" key="14">
    <source>
        <dbReference type="EMBL" id="NDV28991.1"/>
    </source>
</evidence>
<dbReference type="Pfam" id="PF00454">
    <property type="entry name" value="PI3_PI4_kinase"/>
    <property type="match status" value="1"/>
</dbReference>
<dbReference type="SMART" id="SM01345">
    <property type="entry name" value="Rapamycin_bind"/>
    <property type="match status" value="1"/>
</dbReference>
<dbReference type="SUPFAM" id="SSF56112">
    <property type="entry name" value="Protein kinase-like (PK-like)"/>
    <property type="match status" value="1"/>
</dbReference>
<keyword evidence="6 10" id="KW-0418">Kinase</keyword>
<dbReference type="CDD" id="cd05169">
    <property type="entry name" value="PIKKc_TOR"/>
    <property type="match status" value="1"/>
</dbReference>
<sequence>MDFANDLSQREKAIRLFGLVVRSVPKLLRPYMEPIINSLMKKLTTTDTDEVLLQAYCLQALGDMSSVSGDYMIAHLDELLPLVLESFQDQQSSQKRLIALQTLGDLIENTGYAIEPFVRYPKLLETILQKMRRAGSPTLLCQLIKLIGIIGAIDPYRHKMLQLELLELDGQAEKSGHRTSFHKEFIRGISQQSEDYYPSITLHLLLRILKNPRSNSVTYLTLVIQIVVTIFKSIGVRCVGYLKHFIVPFIDVMNAFGDGNNLREFVLTQLKGLVSIIQHHTRDHLPHLMRIMTDYWYHENLQEPIILLLQEISNVLGDEFLPCLNTFLPKMLAVLSSKSKHSVVVLNTLKDFGSLLDPYIPLLIPEILKLFDNTNTQDVSINALRTIGLLSYNHDLQPYVISIFHHLQETIDSNITKDQKILEQSLKTVCDLLVNTGPLSYTYIGLFTPLLSKRQISFPQYSDIVAKIQRHEEIIPEIPKEYLETTYNKDDPNVPPKAGKTNVKILSTAWSTTDCVSDTSWQEWFRRISVTLLENSPSPALRCCAWLNYHNTGFRELFNPAFLSCWETINEDLKGEIIKSIRFTISPESTTPSEVLHSILDLAEFMDRSEKPLTIPIKDVAYLSEKCQAFAKALYYWEKLFRETKPTEDILDHLISMSDKLGQHDAANGLHKLAKTMNLNVDISWLEKLQQWINVLNQYDQIYKHNPDKKILLGRMRCLFNLGAWKELEEVSELALIDSTDKAVSYEIAEFAVKADFYLGNWTNLERHLACLDKYSADRAFYRAVVAISEDDYETCRKSIFHCRELVSNKLTTLMGESYSRAYSDMVRIQQLSELEEIITYKQTLEPEKKLTIQKLWKNRLLGMEKSVDVWQNVLALRTLVLPPNEDPITWVKFANLVKKNRRYRRSLRIICSLLGIDINEQHPVKLPAETNPNVRYAYLKLLYEMGDRDSSYQHMMEWASTFRYSDVENTKQAQVYVTLTHWNLIKHEHNLNQKQIQIMINTCAAATSNHEEWHKAWHSWAILNYTVLRYYAKQQEDHPEISKFLLPSVNGFIQSIKFSPEENLQDNLRLLSLWFNYGNQSEVENAILEGIDMINIDTWLSAIPQIIARIQNPNIKNGIQHLLQVLGAKHPQALVFPIAVARKSPNRARQLAAQTVLNNMRQHSPKLVAEAQLVGDELIRTAILWNEKWFKALEEASQFYYVERRVDKMLAVLKPLHSLIKKGAHTANEKAFASVFEKDLGKAWENCKEFKKTRKEQCINIAWDVYAHVYRLIKKKLQTDFDKLHLSQISPALHQQTNYDLTVPGTYNKHYKANKPIVQIKSFVPIFKVIPSKQKPRKLVICGSDGNEYPFLLKGHEDLRQDERVMQLFGLVNTLLENDNITSKHHLKIQGYSVIPLSSESGLIEWLPHSDTLHELLSIYRKNHDIPLESELTCMQKFVQKNEYYILPAINKLEIFEYALEQTPGNDLQQIIWLNSKSSEQWLDRRTVYTRSLATMSMVGYILGLGDRHPNNLMLNRNSGQIIHIDFGDCFEIAQLREKFAEKVPFRLTRMLVNAMEVTGIEGTFAITCEEIMRVLRQNKESIKAVLEAFVYDPLLSWRFVCQTTGPREENEIEFAQILAKTAVREVDSIGGLYDSPKANKPTKIKKDWEDDEFTKDQGLEVNAKALRILERIDDKLSGRDFPKQAEELEVGEQVDLLLKRATDVELLSQAYLGWCPYW</sequence>
<feature type="domain" description="FAT" evidence="12">
    <location>
        <begin position="619"/>
        <end position="1145"/>
    </location>
</feature>
<evidence type="ECO:0000256" key="1">
    <source>
        <dbReference type="ARBA" id="ARBA00011031"/>
    </source>
</evidence>
<comment type="catalytic activity">
    <reaction evidence="9">
        <text>L-seryl-[protein] + ATP = O-phospho-L-seryl-[protein] + ADP + H(+)</text>
        <dbReference type="Rhea" id="RHEA:17989"/>
        <dbReference type="Rhea" id="RHEA-COMP:9863"/>
        <dbReference type="Rhea" id="RHEA-COMP:11604"/>
        <dbReference type="ChEBI" id="CHEBI:15378"/>
        <dbReference type="ChEBI" id="CHEBI:29999"/>
        <dbReference type="ChEBI" id="CHEBI:30616"/>
        <dbReference type="ChEBI" id="CHEBI:83421"/>
        <dbReference type="ChEBI" id="CHEBI:456216"/>
        <dbReference type="EC" id="2.7.11.1"/>
    </reaction>
</comment>
<dbReference type="GO" id="GO:0005634">
    <property type="term" value="C:nucleus"/>
    <property type="evidence" value="ECO:0007669"/>
    <property type="project" value="TreeGrafter"/>
</dbReference>
<dbReference type="GO" id="GO:0004674">
    <property type="term" value="F:protein serine/threonine kinase activity"/>
    <property type="evidence" value="ECO:0007669"/>
    <property type="project" value="UniProtKB-KW"/>
</dbReference>
<dbReference type="GO" id="GO:0031929">
    <property type="term" value="P:TOR signaling"/>
    <property type="evidence" value="ECO:0007669"/>
    <property type="project" value="TreeGrafter"/>
</dbReference>
<dbReference type="InterPro" id="IPR057564">
    <property type="entry name" value="HEAT_ATR"/>
</dbReference>
<dbReference type="Pfam" id="PF02259">
    <property type="entry name" value="FAT"/>
    <property type="match status" value="1"/>
</dbReference>
<evidence type="ECO:0000256" key="7">
    <source>
        <dbReference type="ARBA" id="ARBA00022840"/>
    </source>
</evidence>
<dbReference type="PROSITE" id="PS00916">
    <property type="entry name" value="PI3_4_KINASE_2"/>
    <property type="match status" value="1"/>
</dbReference>
<dbReference type="PANTHER" id="PTHR11139">
    <property type="entry name" value="ATAXIA TELANGIECTASIA MUTATED ATM -RELATED"/>
    <property type="match status" value="1"/>
</dbReference>
<dbReference type="InterPro" id="IPR014009">
    <property type="entry name" value="PIK_FAT"/>
</dbReference>
<dbReference type="InterPro" id="IPR016024">
    <property type="entry name" value="ARM-type_fold"/>
</dbReference>
<dbReference type="SMART" id="SM01346">
    <property type="entry name" value="DUF3385"/>
    <property type="match status" value="1"/>
</dbReference>
<dbReference type="InterPro" id="IPR000403">
    <property type="entry name" value="PI3/4_kinase_cat_dom"/>
</dbReference>
<evidence type="ECO:0000256" key="3">
    <source>
        <dbReference type="ARBA" id="ARBA00022679"/>
    </source>
</evidence>
<evidence type="ECO:0000256" key="10">
    <source>
        <dbReference type="RuleBase" id="RU364109"/>
    </source>
</evidence>
<dbReference type="Gene3D" id="1.25.10.10">
    <property type="entry name" value="Leucine-rich Repeat Variant"/>
    <property type="match status" value="2"/>
</dbReference>
<dbReference type="InterPro" id="IPR036738">
    <property type="entry name" value="FRB_sf"/>
</dbReference>
<evidence type="ECO:0000259" key="13">
    <source>
        <dbReference type="PROSITE" id="PS51190"/>
    </source>
</evidence>
<dbReference type="InterPro" id="IPR003151">
    <property type="entry name" value="PIK-rel_kinase_FAT"/>
</dbReference>
<evidence type="ECO:0000256" key="4">
    <source>
        <dbReference type="ARBA" id="ARBA00022737"/>
    </source>
</evidence>
<dbReference type="FunFam" id="1.20.120.150:FF:000001">
    <property type="entry name" value="Serine/threonine-protein kinase TOR"/>
    <property type="match status" value="1"/>
</dbReference>
<dbReference type="InterPro" id="IPR036940">
    <property type="entry name" value="PI3/4_kinase_cat_sf"/>
</dbReference>
<dbReference type="EMBL" id="GIBP01000022">
    <property type="protein sequence ID" value="NDV28991.1"/>
    <property type="molecule type" value="Transcribed_RNA"/>
</dbReference>
<evidence type="ECO:0000256" key="9">
    <source>
        <dbReference type="ARBA" id="ARBA00048679"/>
    </source>
</evidence>
<keyword evidence="3 10" id="KW-0808">Transferase</keyword>
<dbReference type="FunFam" id="1.10.1070.11:FF:000029">
    <property type="entry name" value="Serine/threonine-protein kinase TOR"/>
    <property type="match status" value="1"/>
</dbReference>
<dbReference type="InterPro" id="IPR009076">
    <property type="entry name" value="FRB_dom"/>
</dbReference>
<evidence type="ECO:0000256" key="5">
    <source>
        <dbReference type="ARBA" id="ARBA00022741"/>
    </source>
</evidence>
<keyword evidence="2 10" id="KW-0723">Serine/threonine-protein kinase</keyword>
<dbReference type="Gene3D" id="1.10.1070.11">
    <property type="entry name" value="Phosphatidylinositol 3-/4-kinase, catalytic domain"/>
    <property type="match status" value="1"/>
</dbReference>
<evidence type="ECO:0000256" key="8">
    <source>
        <dbReference type="ARBA" id="ARBA00047899"/>
    </source>
</evidence>
<dbReference type="PANTHER" id="PTHR11139:SF9">
    <property type="entry name" value="SERINE_THREONINE-PROTEIN KINASE MTOR"/>
    <property type="match status" value="1"/>
</dbReference>
<dbReference type="InterPro" id="IPR011989">
    <property type="entry name" value="ARM-like"/>
</dbReference>
<dbReference type="PROSITE" id="PS50290">
    <property type="entry name" value="PI3_4_KINASE_3"/>
    <property type="match status" value="1"/>
</dbReference>
<dbReference type="PROSITE" id="PS00915">
    <property type="entry name" value="PI3_4_KINASE_1"/>
    <property type="match status" value="1"/>
</dbReference>
<dbReference type="InterPro" id="IPR024585">
    <property type="entry name" value="mTOR_dom"/>
</dbReference>
<dbReference type="FunFam" id="3.30.1010.10:FF:000006">
    <property type="entry name" value="Serine/threonine-protein kinase TOR"/>
    <property type="match status" value="1"/>
</dbReference>
<dbReference type="InterPro" id="IPR050517">
    <property type="entry name" value="DDR_Repair_Kinase"/>
</dbReference>
<dbReference type="Gene3D" id="1.20.120.150">
    <property type="entry name" value="FKBP12-rapamycin binding domain"/>
    <property type="match status" value="1"/>
</dbReference>
<dbReference type="PROSITE" id="PS51190">
    <property type="entry name" value="FATC"/>
    <property type="match status" value="1"/>
</dbReference>
<dbReference type="InterPro" id="IPR026683">
    <property type="entry name" value="TOR_cat"/>
</dbReference>
<accession>A0A6B2KWH7</accession>
<dbReference type="GO" id="GO:0016242">
    <property type="term" value="P:negative regulation of macroautophagy"/>
    <property type="evidence" value="ECO:0007669"/>
    <property type="project" value="TreeGrafter"/>
</dbReference>
<dbReference type="GO" id="GO:0031931">
    <property type="term" value="C:TORC1 complex"/>
    <property type="evidence" value="ECO:0007669"/>
    <property type="project" value="TreeGrafter"/>
</dbReference>
<feature type="domain" description="PI3K/PI4K catalytic" evidence="11">
    <location>
        <begin position="1324"/>
        <end position="1639"/>
    </location>
</feature>
<dbReference type="GO" id="GO:0044877">
    <property type="term" value="F:protein-containing complex binding"/>
    <property type="evidence" value="ECO:0007669"/>
    <property type="project" value="InterPro"/>
</dbReference>
<dbReference type="Pfam" id="PF11865">
    <property type="entry name" value="mTOR_dom"/>
    <property type="match status" value="1"/>
</dbReference>
<name>A0A6B2KWH7_9EUKA</name>
<keyword evidence="5 10" id="KW-0547">Nucleotide-binding</keyword>
<dbReference type="Pfam" id="PF02260">
    <property type="entry name" value="FATC"/>
    <property type="match status" value="1"/>
</dbReference>
<dbReference type="Pfam" id="PF23593">
    <property type="entry name" value="HEAT_ATR"/>
    <property type="match status" value="1"/>
</dbReference>
<evidence type="ECO:0000256" key="2">
    <source>
        <dbReference type="ARBA" id="ARBA00022527"/>
    </source>
</evidence>
<proteinExistence type="inferred from homology"/>
<comment type="catalytic activity">
    <reaction evidence="8 10">
        <text>L-threonyl-[protein] + ATP = O-phospho-L-threonyl-[protein] + ADP + H(+)</text>
        <dbReference type="Rhea" id="RHEA:46608"/>
        <dbReference type="Rhea" id="RHEA-COMP:11060"/>
        <dbReference type="Rhea" id="RHEA-COMP:11605"/>
        <dbReference type="ChEBI" id="CHEBI:15378"/>
        <dbReference type="ChEBI" id="CHEBI:30013"/>
        <dbReference type="ChEBI" id="CHEBI:30616"/>
        <dbReference type="ChEBI" id="CHEBI:61977"/>
        <dbReference type="ChEBI" id="CHEBI:456216"/>
        <dbReference type="EC" id="2.7.11.1"/>
    </reaction>
</comment>
<dbReference type="SMART" id="SM01343">
    <property type="entry name" value="FATC"/>
    <property type="match status" value="1"/>
</dbReference>
<protein>
    <recommendedName>
        <fullName evidence="10">Serine/threonine-protein kinase TOR</fullName>
        <ecNumber evidence="10">2.7.11.1</ecNumber>
    </recommendedName>
</protein>
<dbReference type="GO" id="GO:0005524">
    <property type="term" value="F:ATP binding"/>
    <property type="evidence" value="ECO:0007669"/>
    <property type="project" value="UniProtKB-KW"/>
</dbReference>
<dbReference type="SUPFAM" id="SSF48371">
    <property type="entry name" value="ARM repeat"/>
    <property type="match status" value="1"/>
</dbReference>
<evidence type="ECO:0000259" key="12">
    <source>
        <dbReference type="PROSITE" id="PS51189"/>
    </source>
</evidence>
<dbReference type="SMART" id="SM00146">
    <property type="entry name" value="PI3Kc"/>
    <property type="match status" value="1"/>
</dbReference>